<keyword evidence="6" id="KW-1185">Reference proteome</keyword>
<dbReference type="InterPro" id="IPR042086">
    <property type="entry name" value="MeTrfase_capping"/>
</dbReference>
<dbReference type="InterPro" id="IPR005299">
    <property type="entry name" value="MeTrfase_7"/>
</dbReference>
<evidence type="ECO:0000313" key="5">
    <source>
        <dbReference type="EMBL" id="KAK4284192.1"/>
    </source>
</evidence>
<proteinExistence type="predicted"/>
<keyword evidence="3" id="KW-0479">Metal-binding</keyword>
<dbReference type="PANTHER" id="PTHR31009">
    <property type="entry name" value="S-ADENOSYL-L-METHIONINE:CARBOXYL METHYLTRANSFERASE FAMILY PROTEIN"/>
    <property type="match status" value="1"/>
</dbReference>
<keyword evidence="4" id="KW-0460">Magnesium</keyword>
<dbReference type="GO" id="GO:0032259">
    <property type="term" value="P:methylation"/>
    <property type="evidence" value="ECO:0007669"/>
    <property type="project" value="UniProtKB-KW"/>
</dbReference>
<accession>A0AAE1TGB8</accession>
<dbReference type="GO" id="GO:0046872">
    <property type="term" value="F:metal ion binding"/>
    <property type="evidence" value="ECO:0007669"/>
    <property type="project" value="UniProtKB-KW"/>
</dbReference>
<evidence type="ECO:0000256" key="1">
    <source>
        <dbReference type="ARBA" id="ARBA00022603"/>
    </source>
</evidence>
<keyword evidence="2" id="KW-0808">Transferase</keyword>
<dbReference type="EMBL" id="JAWXYG010000001">
    <property type="protein sequence ID" value="KAK4284192.1"/>
    <property type="molecule type" value="Genomic_DNA"/>
</dbReference>
<dbReference type="AlphaFoldDB" id="A0AAE1TGB8"/>
<sequence length="208" mass="23893">MESKRSNQSHEEFPMNGGKGKYSYAQNSNHQRLVADITKHIIREAILEMLDLETLLHDSSNVIRIADLGCSVGPNTFFIVQNFIDTVNLKSQSQGHGFDSFEFQVFFNDHVGNDFNTLFKSLPEDKQYYAVAVPGSFHGRLFPESSIHVFNSTYALHWLSRVPKEIVDEDSPAYNKGKIFYIDEDKEVTKAYFAQFERDFESFLNSRA</sequence>
<evidence type="ECO:0000256" key="2">
    <source>
        <dbReference type="ARBA" id="ARBA00022679"/>
    </source>
</evidence>
<evidence type="ECO:0008006" key="7">
    <source>
        <dbReference type="Google" id="ProtNLM"/>
    </source>
</evidence>
<reference evidence="5" key="1">
    <citation type="submission" date="2023-10" db="EMBL/GenBank/DDBJ databases">
        <title>Chromosome-level genome of the transformable northern wattle, Acacia crassicarpa.</title>
        <authorList>
            <person name="Massaro I."/>
            <person name="Sinha N.R."/>
            <person name="Poethig S."/>
            <person name="Leichty A.R."/>
        </authorList>
    </citation>
    <scope>NUCLEOTIDE SEQUENCE</scope>
    <source>
        <strain evidence="5">Acra3RX</strain>
        <tissue evidence="5">Leaf</tissue>
    </source>
</reference>
<comment type="caution">
    <text evidence="5">The sequence shown here is derived from an EMBL/GenBank/DDBJ whole genome shotgun (WGS) entry which is preliminary data.</text>
</comment>
<evidence type="ECO:0000256" key="3">
    <source>
        <dbReference type="ARBA" id="ARBA00022723"/>
    </source>
</evidence>
<protein>
    <recommendedName>
        <fullName evidence="7">S-adenosylmethionine-dependent methyltransferase</fullName>
    </recommendedName>
</protein>
<dbReference type="SUPFAM" id="SSF53335">
    <property type="entry name" value="S-adenosyl-L-methionine-dependent methyltransferases"/>
    <property type="match status" value="1"/>
</dbReference>
<evidence type="ECO:0000313" key="6">
    <source>
        <dbReference type="Proteomes" id="UP001293593"/>
    </source>
</evidence>
<dbReference type="GO" id="GO:0008168">
    <property type="term" value="F:methyltransferase activity"/>
    <property type="evidence" value="ECO:0007669"/>
    <property type="project" value="UniProtKB-KW"/>
</dbReference>
<evidence type="ECO:0000256" key="4">
    <source>
        <dbReference type="ARBA" id="ARBA00022842"/>
    </source>
</evidence>
<dbReference type="Proteomes" id="UP001293593">
    <property type="component" value="Unassembled WGS sequence"/>
</dbReference>
<gene>
    <name evidence="5" type="ORF">QN277_001057</name>
</gene>
<dbReference type="Gene3D" id="1.10.1200.270">
    <property type="entry name" value="Methyltransferase, alpha-helical capping domain"/>
    <property type="match status" value="1"/>
</dbReference>
<dbReference type="Pfam" id="PF03492">
    <property type="entry name" value="Methyltransf_7"/>
    <property type="match status" value="1"/>
</dbReference>
<dbReference type="Gene3D" id="3.40.50.150">
    <property type="entry name" value="Vaccinia Virus protein VP39"/>
    <property type="match status" value="1"/>
</dbReference>
<name>A0AAE1TGB8_9FABA</name>
<keyword evidence="1" id="KW-0489">Methyltransferase</keyword>
<dbReference type="InterPro" id="IPR029063">
    <property type="entry name" value="SAM-dependent_MTases_sf"/>
</dbReference>
<organism evidence="5 6">
    <name type="scientific">Acacia crassicarpa</name>
    <name type="common">northern wattle</name>
    <dbReference type="NCBI Taxonomy" id="499986"/>
    <lineage>
        <taxon>Eukaryota</taxon>
        <taxon>Viridiplantae</taxon>
        <taxon>Streptophyta</taxon>
        <taxon>Embryophyta</taxon>
        <taxon>Tracheophyta</taxon>
        <taxon>Spermatophyta</taxon>
        <taxon>Magnoliopsida</taxon>
        <taxon>eudicotyledons</taxon>
        <taxon>Gunneridae</taxon>
        <taxon>Pentapetalae</taxon>
        <taxon>rosids</taxon>
        <taxon>fabids</taxon>
        <taxon>Fabales</taxon>
        <taxon>Fabaceae</taxon>
        <taxon>Caesalpinioideae</taxon>
        <taxon>mimosoid clade</taxon>
        <taxon>Acacieae</taxon>
        <taxon>Acacia</taxon>
    </lineage>
</organism>